<feature type="transmembrane region" description="Helical" evidence="2">
    <location>
        <begin position="112"/>
        <end position="133"/>
    </location>
</feature>
<proteinExistence type="predicted"/>
<evidence type="ECO:0008006" key="5">
    <source>
        <dbReference type="Google" id="ProtNLM"/>
    </source>
</evidence>
<evidence type="ECO:0000256" key="1">
    <source>
        <dbReference type="SAM" id="MobiDB-lite"/>
    </source>
</evidence>
<feature type="transmembrane region" description="Helical" evidence="2">
    <location>
        <begin position="32"/>
        <end position="52"/>
    </location>
</feature>
<feature type="compositionally biased region" description="Polar residues" evidence="1">
    <location>
        <begin position="237"/>
        <end position="246"/>
    </location>
</feature>
<feature type="compositionally biased region" description="Basic and acidic residues" evidence="1">
    <location>
        <begin position="247"/>
        <end position="266"/>
    </location>
</feature>
<protein>
    <recommendedName>
        <fullName evidence="5">Glycosyltransferase RgtA/B/C/D-like domain-containing protein</fullName>
    </recommendedName>
</protein>
<feature type="transmembrane region" description="Helical" evidence="2">
    <location>
        <begin position="165"/>
        <end position="183"/>
    </location>
</feature>
<feature type="transmembrane region" description="Helical" evidence="2">
    <location>
        <begin position="140"/>
        <end position="159"/>
    </location>
</feature>
<keyword evidence="4" id="KW-1185">Reference proteome</keyword>
<feature type="transmembrane region" description="Helical" evidence="2">
    <location>
        <begin position="190"/>
        <end position="206"/>
    </location>
</feature>
<feature type="transmembrane region" description="Helical" evidence="2">
    <location>
        <begin position="434"/>
        <end position="453"/>
    </location>
</feature>
<sequence>MQGKDSTEENRRMPENYHLQDDASRKKKRERIFTVLFLFCSFCALMIFAFYVNRHIHIKALYMDDLYLFSFFREQDFFTFSFPIGNAVRFRPVYWALSYIEMVFVGNDPNRYWYFNVALNGLLACFLCYFSWVVSKGKKIVSFSLGIIFLSAHFAYYQIAQALGILETLALGFSLITLYFLYLQLNEERHFVRNLVLSHLFFFLLVFTHERYIALLPLFYVPLLFRGRVGKNTAVKATSTGGNNAETEYKGTEQEKSETRGNEAGKEKKKEGKNIVFTSCILFLLPLAQAYLFYAIRKFAIGSFIPKGTGGTEVTESFKLTDALQNAFAEVYYIFGFQKGPEHLNGIPWEKVSPDIRKLVYASIAVLAFTVLLSLIFALIRIFKTEKSTGNSIAVSTDGITGTNTESRTKSSTESNVGVGKEQKRVKLARLRSFIGNNILFLLFIALCIGSSSVTIRVEMRWVYVSFAASLLYFSYLLGVSRLPLGTIFCLAFICLRLPVERYYRSYFPQIYFWEDQDRMNSLAEETIEKYGREGVLGKQVYILENKYKMSKFYGDTFFQVFDEDFSGHGTKIHFIQDLTRLPKDANRKNSLVLEEVAEQRAYRDITGEVFHE</sequence>
<dbReference type="PATRIC" id="fig|796944.3.peg.318"/>
<gene>
    <name evidence="3" type="ORF">HMPREF9624_01801</name>
</gene>
<feature type="transmembrane region" description="Helical" evidence="2">
    <location>
        <begin position="275"/>
        <end position="296"/>
    </location>
</feature>
<evidence type="ECO:0000313" key="3">
    <source>
        <dbReference type="EMBL" id="EHL14025.1"/>
    </source>
</evidence>
<dbReference type="Proteomes" id="UP000003527">
    <property type="component" value="Unassembled WGS sequence"/>
</dbReference>
<feature type="region of interest" description="Disordered" evidence="1">
    <location>
        <begin position="1"/>
        <end position="22"/>
    </location>
</feature>
<reference evidence="3 4" key="1">
    <citation type="submission" date="2011-08" db="EMBL/GenBank/DDBJ databases">
        <title>The Genome Sequence of Oribacterium sp. ACB7.</title>
        <authorList>
            <consortium name="The Broad Institute Genome Sequencing Platform"/>
            <person name="Earl A."/>
            <person name="Ward D."/>
            <person name="Feldgarden M."/>
            <person name="Gevers D."/>
            <person name="Sizova M."/>
            <person name="Hazen A."/>
            <person name="Epstein S."/>
            <person name="Young S.K."/>
            <person name="Zeng Q."/>
            <person name="Gargeya S."/>
            <person name="Fitzgerald M."/>
            <person name="Haas B."/>
            <person name="Abouelleil A."/>
            <person name="Alvarado L."/>
            <person name="Arachchi H.M."/>
            <person name="Berlin A."/>
            <person name="Brown A."/>
            <person name="Chapman S.B."/>
            <person name="Chen Z."/>
            <person name="Dunbar C."/>
            <person name="Freedman E."/>
            <person name="Gearin G."/>
            <person name="Gellesch M."/>
            <person name="Goldberg J."/>
            <person name="Griggs A."/>
            <person name="Gujja S."/>
            <person name="Heiman D."/>
            <person name="Howarth C."/>
            <person name="Larson L."/>
            <person name="Lui A."/>
            <person name="MacDonald P.J.P."/>
            <person name="Montmayeur A."/>
            <person name="Murphy C."/>
            <person name="Neiman D."/>
            <person name="Pearson M."/>
            <person name="Priest M."/>
            <person name="Roberts A."/>
            <person name="Saif S."/>
            <person name="Shea T."/>
            <person name="Shenoy N."/>
            <person name="Sisk P."/>
            <person name="Stolte C."/>
            <person name="Sykes S."/>
            <person name="Wortman J."/>
            <person name="Nusbaum C."/>
            <person name="Birren B."/>
        </authorList>
    </citation>
    <scope>NUCLEOTIDE SEQUENCE [LARGE SCALE GENOMIC DNA]</scope>
    <source>
        <strain evidence="3 4">ACB7</strain>
    </source>
</reference>
<dbReference type="RefSeq" id="WP_009537492.1">
    <property type="nucleotide sequence ID" value="NZ_JH414506.1"/>
</dbReference>
<feature type="transmembrane region" description="Helical" evidence="2">
    <location>
        <begin position="359"/>
        <end position="380"/>
    </location>
</feature>
<keyword evidence="2" id="KW-1133">Transmembrane helix</keyword>
<feature type="region of interest" description="Disordered" evidence="1">
    <location>
        <begin position="237"/>
        <end position="266"/>
    </location>
</feature>
<name>G9WRT5_9FIRM</name>
<organism evidence="3 4">
    <name type="scientific">Oribacterium asaccharolyticum ACB7</name>
    <dbReference type="NCBI Taxonomy" id="796944"/>
    <lineage>
        <taxon>Bacteria</taxon>
        <taxon>Bacillati</taxon>
        <taxon>Bacillota</taxon>
        <taxon>Clostridia</taxon>
        <taxon>Lachnospirales</taxon>
        <taxon>Lachnospiraceae</taxon>
        <taxon>Oribacterium</taxon>
    </lineage>
</organism>
<evidence type="ECO:0000313" key="4">
    <source>
        <dbReference type="Proteomes" id="UP000003527"/>
    </source>
</evidence>
<dbReference type="HOGENOM" id="CLU_029528_0_0_9"/>
<keyword evidence="2" id="KW-0812">Transmembrane</keyword>
<keyword evidence="2" id="KW-0472">Membrane</keyword>
<dbReference type="EMBL" id="AFZD01000004">
    <property type="protein sequence ID" value="EHL14025.1"/>
    <property type="molecule type" value="Genomic_DNA"/>
</dbReference>
<dbReference type="AlphaFoldDB" id="G9WRT5"/>
<evidence type="ECO:0000256" key="2">
    <source>
        <dbReference type="SAM" id="Phobius"/>
    </source>
</evidence>
<comment type="caution">
    <text evidence="3">The sequence shown here is derived from an EMBL/GenBank/DDBJ whole genome shotgun (WGS) entry which is preliminary data.</text>
</comment>
<accession>G9WRT5</accession>
<feature type="transmembrane region" description="Helical" evidence="2">
    <location>
        <begin position="212"/>
        <end position="229"/>
    </location>
</feature>
<feature type="transmembrane region" description="Helical" evidence="2">
    <location>
        <begin position="473"/>
        <end position="496"/>
    </location>
</feature>